<dbReference type="NCBIfam" id="NF009959">
    <property type="entry name" value="PRK13426.1"/>
    <property type="match status" value="1"/>
</dbReference>
<dbReference type="RefSeq" id="WP_120175029.1">
    <property type="nucleotide sequence ID" value="NZ_AP018050.1"/>
</dbReference>
<comment type="subcellular location">
    <subcellularLocation>
        <location evidence="10">Cell membrane</location>
        <topology evidence="10">Peripheral membrane protein</topology>
    </subcellularLocation>
    <subcellularLocation>
        <location evidence="2">Membrane</location>
        <topology evidence="2">Peripheral membrane protein</topology>
    </subcellularLocation>
</comment>
<dbReference type="EMBL" id="AP018050">
    <property type="protein sequence ID" value="BBA29928.1"/>
    <property type="molecule type" value="Genomic_DNA"/>
</dbReference>
<comment type="subunit">
    <text evidence="10">F-type ATPases have 2 components, CF(1) - the catalytic core - and CF(0) - the membrane proton channel. CF(1) has five subunits: alpha(3), beta(3), gamma(1), delta(1), epsilon(1). CF(0) has three main subunits: a, b and c.</text>
</comment>
<accession>A0A250KJR4</accession>
<protein>
    <recommendedName>
        <fullName evidence="10">ATP synthase gamma chain</fullName>
    </recommendedName>
    <alternativeName>
        <fullName evidence="10">ATP synthase F1 sector gamma subunit</fullName>
    </alternativeName>
    <alternativeName>
        <fullName evidence="10">F-ATPase gamma subunit</fullName>
    </alternativeName>
</protein>
<evidence type="ECO:0000256" key="3">
    <source>
        <dbReference type="ARBA" id="ARBA00007681"/>
    </source>
</evidence>
<dbReference type="PRINTS" id="PR00126">
    <property type="entry name" value="ATPASEGAMMA"/>
</dbReference>
<dbReference type="NCBIfam" id="TIGR01146">
    <property type="entry name" value="ATPsyn_F1gamma"/>
    <property type="match status" value="1"/>
</dbReference>
<comment type="similarity">
    <text evidence="3 10">Belongs to the ATPase gamma chain family.</text>
</comment>
<dbReference type="PANTHER" id="PTHR11693">
    <property type="entry name" value="ATP SYNTHASE GAMMA CHAIN"/>
    <property type="match status" value="1"/>
</dbReference>
<name>A0A250KJR4_9BACT</name>
<comment type="function">
    <text evidence="1 10">Produces ATP from ADP in the presence of a proton gradient across the membrane. The gamma chain is believed to be important in regulating ATPase activity and the flow of protons through the CF(0) complex.</text>
</comment>
<dbReference type="HAMAP" id="MF_00815">
    <property type="entry name" value="ATP_synth_gamma_bact"/>
    <property type="match status" value="1"/>
</dbReference>
<evidence type="ECO:0000256" key="9">
    <source>
        <dbReference type="ARBA" id="ARBA00023310"/>
    </source>
</evidence>
<dbReference type="Proteomes" id="UP000267517">
    <property type="component" value="Chromosome II"/>
</dbReference>
<dbReference type="OrthoDB" id="9812769at2"/>
<dbReference type="Pfam" id="PF00231">
    <property type="entry name" value="ATP-synt"/>
    <property type="match status" value="1"/>
</dbReference>
<keyword evidence="8 10" id="KW-0139">CF(1)</keyword>
<dbReference type="CDD" id="cd12151">
    <property type="entry name" value="F1-ATPase_gamma"/>
    <property type="match status" value="1"/>
</dbReference>
<keyword evidence="5 10" id="KW-0375">Hydrogen ion transport</keyword>
<gene>
    <name evidence="10 11" type="primary">atpG</name>
    <name evidence="11" type="ORF">PMEL_200455</name>
</gene>
<evidence type="ECO:0000256" key="4">
    <source>
        <dbReference type="ARBA" id="ARBA00022448"/>
    </source>
</evidence>
<keyword evidence="6 10" id="KW-0406">Ion transport</keyword>
<dbReference type="Gene3D" id="1.10.287.80">
    <property type="entry name" value="ATP synthase, gamma subunit, helix hairpin domain"/>
    <property type="match status" value="2"/>
</dbReference>
<evidence type="ECO:0000313" key="12">
    <source>
        <dbReference type="Proteomes" id="UP000267517"/>
    </source>
</evidence>
<evidence type="ECO:0000256" key="5">
    <source>
        <dbReference type="ARBA" id="ARBA00022781"/>
    </source>
</evidence>
<evidence type="ECO:0000256" key="7">
    <source>
        <dbReference type="ARBA" id="ARBA00023136"/>
    </source>
</evidence>
<evidence type="ECO:0000256" key="6">
    <source>
        <dbReference type="ARBA" id="ARBA00023065"/>
    </source>
</evidence>
<dbReference type="GO" id="GO:0042777">
    <property type="term" value="P:proton motive force-driven plasma membrane ATP synthesis"/>
    <property type="evidence" value="ECO:0007669"/>
    <property type="project" value="UniProtKB-UniRule"/>
</dbReference>
<evidence type="ECO:0000256" key="1">
    <source>
        <dbReference type="ARBA" id="ARBA00003456"/>
    </source>
</evidence>
<dbReference type="GO" id="GO:0045259">
    <property type="term" value="C:proton-transporting ATP synthase complex"/>
    <property type="evidence" value="ECO:0007669"/>
    <property type="project" value="UniProtKB-KW"/>
</dbReference>
<dbReference type="InterPro" id="IPR000131">
    <property type="entry name" value="ATP_synth_F1_gsu"/>
</dbReference>
<dbReference type="AlphaFoldDB" id="A0A250KJR4"/>
<dbReference type="SUPFAM" id="SSF52943">
    <property type="entry name" value="ATP synthase (F1-ATPase), gamma subunit"/>
    <property type="match status" value="1"/>
</dbReference>
<evidence type="ECO:0000256" key="8">
    <source>
        <dbReference type="ARBA" id="ARBA00023196"/>
    </source>
</evidence>
<keyword evidence="7 10" id="KW-0472">Membrane</keyword>
<dbReference type="PANTHER" id="PTHR11693:SF22">
    <property type="entry name" value="ATP SYNTHASE SUBUNIT GAMMA, MITOCHONDRIAL"/>
    <property type="match status" value="1"/>
</dbReference>
<keyword evidence="4 10" id="KW-0813">Transport</keyword>
<organism evidence="11 12">
    <name type="scientific">Prevotella melaninogenica</name>
    <dbReference type="NCBI Taxonomy" id="28132"/>
    <lineage>
        <taxon>Bacteria</taxon>
        <taxon>Pseudomonadati</taxon>
        <taxon>Bacteroidota</taxon>
        <taxon>Bacteroidia</taxon>
        <taxon>Bacteroidales</taxon>
        <taxon>Prevotellaceae</taxon>
        <taxon>Prevotella</taxon>
    </lineage>
</organism>
<reference evidence="11 12" key="1">
    <citation type="submission" date="2017-05" db="EMBL/GenBank/DDBJ databases">
        <title>whole genome sequence of Prevotella melaninogenica GAI 07411.</title>
        <authorList>
            <person name="Kondo Y."/>
            <person name="Hoshino T."/>
        </authorList>
    </citation>
    <scope>NUCLEOTIDE SEQUENCE [LARGE SCALE GENOMIC DNA]</scope>
    <source>
        <strain evidence="11 12">GAI 07411</strain>
    </source>
</reference>
<evidence type="ECO:0000256" key="2">
    <source>
        <dbReference type="ARBA" id="ARBA00004170"/>
    </source>
</evidence>
<evidence type="ECO:0000256" key="10">
    <source>
        <dbReference type="HAMAP-Rule" id="MF_00815"/>
    </source>
</evidence>
<dbReference type="GO" id="GO:0005886">
    <property type="term" value="C:plasma membrane"/>
    <property type="evidence" value="ECO:0007669"/>
    <property type="project" value="UniProtKB-SubCell"/>
</dbReference>
<sequence length="325" mass="36354">MASLKEIKTRIASVQSTRKITSAMKMVASSKLHHAQNAIESMLPYEAMLEHILKAFLVSTPDTDTPFDEQRPVKRVALLVFSSNSSLCGGFNANVIKLMQQTIDEYRAQGLTDKDIVIYPVGRKVFETAKKRGFTCVYPYPQLADKPNSEECRNLAKELSQKWLDGEFDKVEIIYHHFKSAGSQILQRKNFLPIDLEEELNADSTRDLSSNISSKAAQEYLKRKGQSETQKSNKEAVTPLNDNFIVEPDLHTVLTALVPKLLHHMVFTALLDSNASEHAARMVAMQTATDNADDLLRALNLQYNKSRQAAITSELLDIVGGTVNN</sequence>
<keyword evidence="9 10" id="KW-0066">ATP synthesis</keyword>
<dbReference type="InterPro" id="IPR035968">
    <property type="entry name" value="ATP_synth_F1_ATPase_gsu"/>
</dbReference>
<dbReference type="GO" id="GO:0046933">
    <property type="term" value="F:proton-transporting ATP synthase activity, rotational mechanism"/>
    <property type="evidence" value="ECO:0007669"/>
    <property type="project" value="UniProtKB-UniRule"/>
</dbReference>
<dbReference type="Gene3D" id="3.40.1380.10">
    <property type="match status" value="1"/>
</dbReference>
<dbReference type="GO" id="GO:0005524">
    <property type="term" value="F:ATP binding"/>
    <property type="evidence" value="ECO:0007669"/>
    <property type="project" value="UniProtKB-UniRule"/>
</dbReference>
<evidence type="ECO:0000313" key="11">
    <source>
        <dbReference type="EMBL" id="BBA29928.1"/>
    </source>
</evidence>
<keyword evidence="10" id="KW-1003">Cell membrane</keyword>
<proteinExistence type="inferred from homology"/>